<evidence type="ECO:0000259" key="8">
    <source>
        <dbReference type="PROSITE" id="PS51349"/>
    </source>
</evidence>
<dbReference type="PANTHER" id="PTHR10578">
    <property type="entry name" value="S -2-HYDROXY-ACID OXIDASE-RELATED"/>
    <property type="match status" value="1"/>
</dbReference>
<feature type="binding site" evidence="7">
    <location>
        <begin position="81"/>
        <end position="83"/>
    </location>
    <ligand>
        <name>FMN</name>
        <dbReference type="ChEBI" id="CHEBI:58210"/>
    </ligand>
</feature>
<dbReference type="PROSITE" id="PS00557">
    <property type="entry name" value="FMN_HYDROXY_ACID_DH_1"/>
    <property type="match status" value="1"/>
</dbReference>
<dbReference type="SUPFAM" id="SSF51395">
    <property type="entry name" value="FMN-linked oxidoreductases"/>
    <property type="match status" value="1"/>
</dbReference>
<dbReference type="FunFam" id="3.20.20.70:FF:000029">
    <property type="entry name" value="L-lactate dehydrogenase"/>
    <property type="match status" value="1"/>
</dbReference>
<dbReference type="GO" id="GO:0010181">
    <property type="term" value="F:FMN binding"/>
    <property type="evidence" value="ECO:0007669"/>
    <property type="project" value="InterPro"/>
</dbReference>
<feature type="binding site" evidence="7">
    <location>
        <position position="131"/>
    </location>
    <ligand>
        <name>FMN</name>
        <dbReference type="ChEBI" id="CHEBI:58210"/>
    </ligand>
</feature>
<dbReference type="AlphaFoldDB" id="A0A8J7R5U4"/>
<feature type="active site" description="Proton acceptor" evidence="6">
    <location>
        <position position="278"/>
    </location>
</feature>
<dbReference type="PANTHER" id="PTHR10578:SF107">
    <property type="entry name" value="2-HYDROXYACID OXIDASE 1"/>
    <property type="match status" value="1"/>
</dbReference>
<dbReference type="EMBL" id="JAGIYY010000007">
    <property type="protein sequence ID" value="MBP0440380.1"/>
    <property type="molecule type" value="Genomic_DNA"/>
</dbReference>
<dbReference type="InterPro" id="IPR000262">
    <property type="entry name" value="FMN-dep_DH"/>
</dbReference>
<accession>A0A8J7R5U4</accession>
<feature type="binding site" evidence="7">
    <location>
        <begin position="332"/>
        <end position="333"/>
    </location>
    <ligand>
        <name>FMN</name>
        <dbReference type="ChEBI" id="CHEBI:58210"/>
    </ligand>
</feature>
<keyword evidence="10" id="KW-1185">Reference proteome</keyword>
<dbReference type="Gene3D" id="3.20.20.70">
    <property type="entry name" value="Aldolase class I"/>
    <property type="match status" value="1"/>
</dbReference>
<comment type="similarity">
    <text evidence="5">Belongs to the FMN-dependent alpha-hydroxy acid dehydrogenase family.</text>
</comment>
<evidence type="ECO:0000256" key="3">
    <source>
        <dbReference type="ARBA" id="ARBA00022643"/>
    </source>
</evidence>
<dbReference type="PIRSF" id="PIRSF000138">
    <property type="entry name" value="Al-hdrx_acd_dh"/>
    <property type="match status" value="1"/>
</dbReference>
<comment type="caution">
    <text evidence="9">The sequence shown here is derived from an EMBL/GenBank/DDBJ whole genome shotgun (WGS) entry which is preliminary data.</text>
</comment>
<dbReference type="InterPro" id="IPR013785">
    <property type="entry name" value="Aldolase_TIM"/>
</dbReference>
<evidence type="ECO:0000313" key="9">
    <source>
        <dbReference type="EMBL" id="MBP0440380.1"/>
    </source>
</evidence>
<feature type="binding site" evidence="7">
    <location>
        <position position="278"/>
    </location>
    <ligand>
        <name>glyoxylate</name>
        <dbReference type="ChEBI" id="CHEBI:36655"/>
    </ligand>
</feature>
<feature type="binding site" evidence="7">
    <location>
        <position position="133"/>
    </location>
    <ligand>
        <name>glyoxylate</name>
        <dbReference type="ChEBI" id="CHEBI:36655"/>
    </ligand>
</feature>
<protein>
    <submittedName>
        <fullName evidence="9">Alpha-hydroxy-acid oxidizing protein</fullName>
    </submittedName>
</protein>
<dbReference type="InterPro" id="IPR037396">
    <property type="entry name" value="FMN_HAD"/>
</dbReference>
<keyword evidence="2 7" id="KW-0285">Flavoprotein</keyword>
<dbReference type="CDD" id="cd02809">
    <property type="entry name" value="alpha_hydroxyacid_oxid_FMN"/>
    <property type="match status" value="1"/>
</dbReference>
<name>A0A8J7R5U4_9HYPH</name>
<dbReference type="Pfam" id="PF01070">
    <property type="entry name" value="FMN_dh"/>
    <property type="match status" value="1"/>
</dbReference>
<evidence type="ECO:0000313" key="10">
    <source>
        <dbReference type="Proteomes" id="UP000666240"/>
    </source>
</evidence>
<comment type="cofactor">
    <cofactor evidence="1">
        <name>FMN</name>
        <dbReference type="ChEBI" id="CHEBI:58210"/>
    </cofactor>
</comment>
<feature type="binding site" evidence="7">
    <location>
        <position position="276"/>
    </location>
    <ligand>
        <name>FMN</name>
        <dbReference type="ChEBI" id="CHEBI:58210"/>
    </ligand>
</feature>
<organism evidence="9 10">
    <name type="scientific">Tianweitania sediminis</name>
    <dbReference type="NCBI Taxonomy" id="1502156"/>
    <lineage>
        <taxon>Bacteria</taxon>
        <taxon>Pseudomonadati</taxon>
        <taxon>Pseudomonadota</taxon>
        <taxon>Alphaproteobacteria</taxon>
        <taxon>Hyphomicrobiales</taxon>
        <taxon>Phyllobacteriaceae</taxon>
        <taxon>Tianweitania</taxon>
    </lineage>
</organism>
<feature type="binding site" evidence="7">
    <location>
        <position position="110"/>
    </location>
    <ligand>
        <name>FMN</name>
        <dbReference type="ChEBI" id="CHEBI:58210"/>
    </ligand>
</feature>
<keyword evidence="3 7" id="KW-0288">FMN</keyword>
<evidence type="ECO:0000256" key="4">
    <source>
        <dbReference type="ARBA" id="ARBA00023002"/>
    </source>
</evidence>
<dbReference type="InterPro" id="IPR008259">
    <property type="entry name" value="FMN_hydac_DH_AS"/>
</dbReference>
<feature type="binding site" evidence="7">
    <location>
        <position position="254"/>
    </location>
    <ligand>
        <name>FMN</name>
        <dbReference type="ChEBI" id="CHEBI:58210"/>
    </ligand>
</feature>
<dbReference type="InterPro" id="IPR012133">
    <property type="entry name" value="Alpha-hydoxy_acid_DH_FMN"/>
</dbReference>
<dbReference type="PROSITE" id="PS51349">
    <property type="entry name" value="FMN_HYDROXY_ACID_DH_2"/>
    <property type="match status" value="1"/>
</dbReference>
<evidence type="ECO:0000256" key="1">
    <source>
        <dbReference type="ARBA" id="ARBA00001917"/>
    </source>
</evidence>
<feature type="binding site" evidence="7">
    <location>
        <position position="281"/>
    </location>
    <ligand>
        <name>glyoxylate</name>
        <dbReference type="ChEBI" id="CHEBI:36655"/>
    </ligand>
</feature>
<dbReference type="Proteomes" id="UP000666240">
    <property type="component" value="Unassembled WGS sequence"/>
</dbReference>
<sequence>MARYEKAHCIEDFRRIAQSSLPKMVFDFIDGGSGMEATLRENRAALDRVKLVASAPVNVATRDQSVTLFGQTYAMPLIIGPTGLVSVAWPQGELVLARAAGKAGIPYVMSTAASATMEDVARAGDGRKWFQLYAFRDREISKAMVRKAASLDFEVIEIAVDNPIPGTRLRDSRNGFSIPFKWTPGKLWNVATRPGWLWRMMRNGAPKMELLSEAFGLQEAPTIAAVLQKQLDPGVDWDYIRELRDLWPRAFVVKGMLDPSHVEAAVASGVDGVVISNHGGRQLDGAASSIEMLPEFVAAAAGRLTMLIDSGFRTGTDIVKALALGAHSVQVGRPTLFAAASGGQPAVERALAVLRNEIDIAQALLGAAAISDLNPSHVRFR</sequence>
<gene>
    <name evidence="9" type="ORF">J5Y06_17140</name>
</gene>
<evidence type="ECO:0000256" key="6">
    <source>
        <dbReference type="PIRSR" id="PIRSR000138-1"/>
    </source>
</evidence>
<evidence type="ECO:0000256" key="2">
    <source>
        <dbReference type="ARBA" id="ARBA00022630"/>
    </source>
</evidence>
<dbReference type="GO" id="GO:0016614">
    <property type="term" value="F:oxidoreductase activity, acting on CH-OH group of donors"/>
    <property type="evidence" value="ECO:0007669"/>
    <property type="project" value="UniProtKB-ARBA"/>
</dbReference>
<reference evidence="9" key="1">
    <citation type="submission" date="2021-03" db="EMBL/GenBank/DDBJ databases">
        <title>Genome sequencing and assembly of Tianweitania sediminis.</title>
        <authorList>
            <person name="Chhetri G."/>
        </authorList>
    </citation>
    <scope>NUCLEOTIDE SEQUENCE</scope>
    <source>
        <strain evidence="9">Z8</strain>
    </source>
</reference>
<proteinExistence type="inferred from homology"/>
<evidence type="ECO:0000256" key="7">
    <source>
        <dbReference type="PIRSR" id="PIRSR000138-2"/>
    </source>
</evidence>
<keyword evidence="4" id="KW-0560">Oxidoreductase</keyword>
<feature type="binding site" evidence="7">
    <location>
        <position position="168"/>
    </location>
    <ligand>
        <name>glyoxylate</name>
        <dbReference type="ChEBI" id="CHEBI:36655"/>
    </ligand>
</feature>
<feature type="domain" description="FMN hydroxy acid dehydrogenase" evidence="8">
    <location>
        <begin position="2"/>
        <end position="381"/>
    </location>
</feature>
<evidence type="ECO:0000256" key="5">
    <source>
        <dbReference type="ARBA" id="ARBA00024042"/>
    </source>
</evidence>
<feature type="binding site" evidence="7">
    <location>
        <begin position="309"/>
        <end position="313"/>
    </location>
    <ligand>
        <name>FMN</name>
        <dbReference type="ChEBI" id="CHEBI:58210"/>
    </ligand>
</feature>